<gene>
    <name evidence="1" type="ORF">FDF70_17280</name>
</gene>
<evidence type="ECO:0000313" key="2">
    <source>
        <dbReference type="Proteomes" id="UP000486601"/>
    </source>
</evidence>
<accession>A0A7X5PE51</accession>
<organism evidence="1 2">
    <name type="scientific">Clostridium sporogenes</name>
    <dbReference type="NCBI Taxonomy" id="1509"/>
    <lineage>
        <taxon>Bacteria</taxon>
        <taxon>Bacillati</taxon>
        <taxon>Bacillota</taxon>
        <taxon>Clostridia</taxon>
        <taxon>Eubacteriales</taxon>
        <taxon>Clostridiaceae</taxon>
        <taxon>Clostridium</taxon>
    </lineage>
</organism>
<dbReference type="EMBL" id="SXCS01000011">
    <property type="protein sequence ID" value="NFR63179.1"/>
    <property type="molecule type" value="Genomic_DNA"/>
</dbReference>
<proteinExistence type="predicted"/>
<dbReference type="RefSeq" id="WP_039698801.1">
    <property type="nucleotide sequence ID" value="NZ_SXAL01000019.1"/>
</dbReference>
<name>A0A7X5PE51_CLOSG</name>
<sequence>MLSIKRQDEMWNAIYAEPCLLNFDTLNTEELSFAIGVIISAGSRKAFKKNHFNEKQLEFLKKVAKELNFE</sequence>
<reference evidence="1 2" key="1">
    <citation type="submission" date="2019-04" db="EMBL/GenBank/DDBJ databases">
        <title>Genome sequencing of Clostridium botulinum Groups I-IV and Clostridium butyricum.</title>
        <authorList>
            <person name="Brunt J."/>
            <person name="Van Vliet A.H.M."/>
            <person name="Stringer S.C."/>
            <person name="Carter A.T."/>
            <person name="Peck M.W."/>
        </authorList>
    </citation>
    <scope>NUCLEOTIDE SEQUENCE [LARGE SCALE GENOMIC DNA]</scope>
    <source>
        <strain evidence="1 2">IFR 18/108</strain>
    </source>
</reference>
<dbReference type="Proteomes" id="UP000486601">
    <property type="component" value="Unassembled WGS sequence"/>
</dbReference>
<comment type="caution">
    <text evidence="1">The sequence shown here is derived from an EMBL/GenBank/DDBJ whole genome shotgun (WGS) entry which is preliminary data.</text>
</comment>
<protein>
    <submittedName>
        <fullName evidence="1">Uncharacterized protein</fullName>
    </submittedName>
</protein>
<evidence type="ECO:0000313" key="1">
    <source>
        <dbReference type="EMBL" id="NFR63179.1"/>
    </source>
</evidence>
<dbReference type="AlphaFoldDB" id="A0A7X5PE51"/>